<dbReference type="AlphaFoldDB" id="F8N637"/>
<name>F8N637_9BACT</name>
<dbReference type="EMBL" id="GL945017">
    <property type="protein sequence ID" value="EGN58210.1"/>
    <property type="molecule type" value="Genomic_DNA"/>
</dbReference>
<gene>
    <name evidence="2" type="ORF">Premu_2865</name>
</gene>
<evidence type="ECO:0000256" key="1">
    <source>
        <dbReference type="SAM" id="SignalP"/>
    </source>
</evidence>
<proteinExistence type="predicted"/>
<protein>
    <submittedName>
        <fullName evidence="2">Uncharacterized protein</fullName>
    </submittedName>
</protein>
<dbReference type="Proteomes" id="UP000002772">
    <property type="component" value="Unassembled WGS sequence"/>
</dbReference>
<organism evidence="2 3">
    <name type="scientific">Hallella multisaccharivorax DSM 17128</name>
    <dbReference type="NCBI Taxonomy" id="688246"/>
    <lineage>
        <taxon>Bacteria</taxon>
        <taxon>Pseudomonadati</taxon>
        <taxon>Bacteroidota</taxon>
        <taxon>Bacteroidia</taxon>
        <taxon>Bacteroidales</taxon>
        <taxon>Prevotellaceae</taxon>
        <taxon>Hallella</taxon>
    </lineage>
</organism>
<evidence type="ECO:0000313" key="3">
    <source>
        <dbReference type="Proteomes" id="UP000002772"/>
    </source>
</evidence>
<dbReference type="HOGENOM" id="CLU_1659183_0_0_10"/>
<keyword evidence="1" id="KW-0732">Signal</keyword>
<reference evidence="3" key="1">
    <citation type="journal article" date="2011" name="Stand. Genomic Sci.">
        <title>Non-contiguous finished genome sequence of the opportunistic oral pathogen Prevotella multisaccharivorax type strain (PPPA20).</title>
        <authorList>
            <person name="Pati A."/>
            <person name="Gronow S."/>
            <person name="Lu M."/>
            <person name="Lapidus A."/>
            <person name="Nolan M."/>
            <person name="Lucas S."/>
            <person name="Hammon N."/>
            <person name="Deshpande S."/>
            <person name="Cheng J.F."/>
            <person name="Tapia R."/>
            <person name="Han C."/>
            <person name="Goodwin L."/>
            <person name="Pitluck S."/>
            <person name="Liolios K."/>
            <person name="Pagani I."/>
            <person name="Mavromatis K."/>
            <person name="Mikhailova N."/>
            <person name="Huntemann M."/>
            <person name="Chen A."/>
            <person name="Palaniappan K."/>
            <person name="Land M."/>
            <person name="Hauser L."/>
            <person name="Detter J.C."/>
            <person name="Brambilla E.M."/>
            <person name="Rohde M."/>
            <person name="Goker M."/>
            <person name="Woyke T."/>
            <person name="Bristow J."/>
            <person name="Eisen J.A."/>
            <person name="Markowitz V."/>
            <person name="Hugenholtz P."/>
            <person name="Kyrpides N.C."/>
            <person name="Klenk H.P."/>
            <person name="Ivanova N."/>
        </authorList>
    </citation>
    <scope>NUCLEOTIDE SEQUENCE [LARGE SCALE GENOMIC DNA]</scope>
    <source>
        <strain evidence="3">DSM 17128</strain>
    </source>
</reference>
<dbReference type="eggNOG" id="ENOG5033CCE">
    <property type="taxonomic scope" value="Bacteria"/>
</dbReference>
<feature type="chain" id="PRO_5003375758" evidence="1">
    <location>
        <begin position="23"/>
        <end position="149"/>
    </location>
</feature>
<keyword evidence="3" id="KW-1185">Reference proteome</keyword>
<feature type="signal peptide" evidence="1">
    <location>
        <begin position="1"/>
        <end position="22"/>
    </location>
</feature>
<dbReference type="RefSeq" id="WP_007576263.1">
    <property type="nucleotide sequence ID" value="NZ_BPTS01000002.1"/>
</dbReference>
<dbReference type="STRING" id="688246.Premu_2865"/>
<sequence length="149" mass="17164">MQRTLAYISLLLCLFLSQGADAQHSFPTHDGDRQLYNAFIETPKGQLTGLCMLLQDEDSIKGAIVNEFGVSALDFVYSIKDDQLRLRDVMAMMDKWYIRKVLEADLKHVLHALKQGQTQWMDERYKIKYTFTPIDNSQDQDNDGTELPD</sequence>
<dbReference type="OrthoDB" id="1097473at2"/>
<accession>F8N637</accession>
<evidence type="ECO:0000313" key="2">
    <source>
        <dbReference type="EMBL" id="EGN58210.1"/>
    </source>
</evidence>